<accession>A0ABW8YPB6</accession>
<evidence type="ECO:0000256" key="4">
    <source>
        <dbReference type="PROSITE-ProRule" id="PRU00169"/>
    </source>
</evidence>
<feature type="modified residue" description="4-aspartylphosphate" evidence="4">
    <location>
        <position position="727"/>
    </location>
</feature>
<organism evidence="8 9">
    <name type="scientific">Sphingomonas plantiphila</name>
    <dbReference type="NCBI Taxonomy" id="3163295"/>
    <lineage>
        <taxon>Bacteria</taxon>
        <taxon>Pseudomonadati</taxon>
        <taxon>Pseudomonadota</taxon>
        <taxon>Alphaproteobacteria</taxon>
        <taxon>Sphingomonadales</taxon>
        <taxon>Sphingomonadaceae</taxon>
        <taxon>Sphingomonas</taxon>
    </lineage>
</organism>
<feature type="transmembrane region" description="Helical" evidence="5">
    <location>
        <begin position="41"/>
        <end position="59"/>
    </location>
</feature>
<keyword evidence="5" id="KW-0472">Membrane</keyword>
<name>A0ABW8YPB6_9SPHN</name>
<dbReference type="Pfam" id="PF00072">
    <property type="entry name" value="Response_reg"/>
    <property type="match status" value="1"/>
</dbReference>
<dbReference type="Gene3D" id="3.30.565.10">
    <property type="entry name" value="Histidine kinase-like ATPase, C-terminal domain"/>
    <property type="match status" value="1"/>
</dbReference>
<protein>
    <recommendedName>
        <fullName evidence="2">histidine kinase</fullName>
        <ecNumber evidence="2">2.7.13.3</ecNumber>
    </recommendedName>
</protein>
<comment type="caution">
    <text evidence="8">The sequence shown here is derived from an EMBL/GenBank/DDBJ whole genome shotgun (WGS) entry which is preliminary data.</text>
</comment>
<dbReference type="PROSITE" id="PS50110">
    <property type="entry name" value="RESPONSE_REGULATORY"/>
    <property type="match status" value="1"/>
</dbReference>
<dbReference type="EMBL" id="JBELQC010000002">
    <property type="protein sequence ID" value="MFL9842141.1"/>
    <property type="molecule type" value="Genomic_DNA"/>
</dbReference>
<dbReference type="SMART" id="SM00388">
    <property type="entry name" value="HisKA"/>
    <property type="match status" value="1"/>
</dbReference>
<dbReference type="PANTHER" id="PTHR43065">
    <property type="entry name" value="SENSOR HISTIDINE KINASE"/>
    <property type="match status" value="1"/>
</dbReference>
<dbReference type="SMART" id="SM00387">
    <property type="entry name" value="HATPase_c"/>
    <property type="match status" value="1"/>
</dbReference>
<dbReference type="SMART" id="SM00448">
    <property type="entry name" value="REC"/>
    <property type="match status" value="1"/>
</dbReference>
<dbReference type="InterPro" id="IPR000014">
    <property type="entry name" value="PAS"/>
</dbReference>
<dbReference type="InterPro" id="IPR003594">
    <property type="entry name" value="HATPase_dom"/>
</dbReference>
<dbReference type="CDD" id="cd00082">
    <property type="entry name" value="HisKA"/>
    <property type="match status" value="1"/>
</dbReference>
<evidence type="ECO:0000256" key="2">
    <source>
        <dbReference type="ARBA" id="ARBA00012438"/>
    </source>
</evidence>
<dbReference type="SUPFAM" id="SSF55874">
    <property type="entry name" value="ATPase domain of HSP90 chaperone/DNA topoisomerase II/histidine kinase"/>
    <property type="match status" value="1"/>
</dbReference>
<keyword evidence="5" id="KW-0812">Transmembrane</keyword>
<dbReference type="SUPFAM" id="SSF52172">
    <property type="entry name" value="CheY-like"/>
    <property type="match status" value="1"/>
</dbReference>
<dbReference type="Proteomes" id="UP001629244">
    <property type="component" value="Unassembled WGS sequence"/>
</dbReference>
<dbReference type="InterPro" id="IPR036097">
    <property type="entry name" value="HisK_dim/P_sf"/>
</dbReference>
<dbReference type="SUPFAM" id="SSF47384">
    <property type="entry name" value="Homodimeric domain of signal transducing histidine kinase"/>
    <property type="match status" value="1"/>
</dbReference>
<feature type="domain" description="Histidine kinase" evidence="6">
    <location>
        <begin position="426"/>
        <end position="654"/>
    </location>
</feature>
<dbReference type="InterPro" id="IPR005467">
    <property type="entry name" value="His_kinase_dom"/>
</dbReference>
<feature type="transmembrane region" description="Helical" evidence="5">
    <location>
        <begin position="15"/>
        <end position="34"/>
    </location>
</feature>
<evidence type="ECO:0000256" key="1">
    <source>
        <dbReference type="ARBA" id="ARBA00000085"/>
    </source>
</evidence>
<dbReference type="InterPro" id="IPR011006">
    <property type="entry name" value="CheY-like_superfamily"/>
</dbReference>
<keyword evidence="9" id="KW-1185">Reference proteome</keyword>
<feature type="domain" description="Response regulatory" evidence="7">
    <location>
        <begin position="677"/>
        <end position="791"/>
    </location>
</feature>
<keyword evidence="5" id="KW-1133">Transmembrane helix</keyword>
<keyword evidence="3 4" id="KW-0597">Phosphoprotein</keyword>
<dbReference type="PANTHER" id="PTHR43065:SF42">
    <property type="entry name" value="TWO-COMPONENT SENSOR PPRA"/>
    <property type="match status" value="1"/>
</dbReference>
<dbReference type="InterPro" id="IPR036890">
    <property type="entry name" value="HATPase_C_sf"/>
</dbReference>
<evidence type="ECO:0000259" key="6">
    <source>
        <dbReference type="PROSITE" id="PS50109"/>
    </source>
</evidence>
<dbReference type="Gene3D" id="1.10.287.130">
    <property type="match status" value="1"/>
</dbReference>
<dbReference type="PRINTS" id="PR00344">
    <property type="entry name" value="BCTRLSENSOR"/>
</dbReference>
<dbReference type="InterPro" id="IPR003661">
    <property type="entry name" value="HisK_dim/P_dom"/>
</dbReference>
<evidence type="ECO:0000256" key="5">
    <source>
        <dbReference type="SAM" id="Phobius"/>
    </source>
</evidence>
<reference evidence="8 9" key="1">
    <citation type="submission" date="2024-06" db="EMBL/GenBank/DDBJ databases">
        <authorList>
            <person name="Kaempfer P."/>
            <person name="Viver T."/>
        </authorList>
    </citation>
    <scope>NUCLEOTIDE SEQUENCE [LARGE SCALE GENOMIC DNA]</scope>
    <source>
        <strain evidence="8 9">ST-64</strain>
    </source>
</reference>
<sequence length="794" mass="83645">MPAISAAPDESSNTSTALIVTLVAGTVAAGIVLWTIGSIPVAGGFAAAAVLIGLATQLLRPRTIAVESEGGEGDWAVAHVLASMSPDAIAVTDRAGRMVCANERFGTLFPGYPAPPGVVIGDWAASQLGSAGRAAWRDGQASSGTFDAAGTKLSAHVTRVGDSMLVWRFAGVDAIDLAKQAQGLVAGKSGDRLGQAGVMMALVGADGRVRAANRVLRLRAAGDEQAMIEGRDLTRFLITDNRGTVRFEREGLSGTPVRVLEIPFLDGDHSPMLVALLDEEYAPPTDEIGAESAAHVRSLIALLPTGIALVGGDGRFVYMNDAFVRAAHVNTDAPPLYPGDLVVREDKSALADAVRRFAAGAAHSMDLTVRFTPAPDEAASISIASARGLGDSAVLLSLRDAGEEGQLKRQVAQATKMQAVGQLAGGVAHDFNNILTAIIGHCDLMLMRHAPGDSDYDDIQQILLNSNRAAALTRQLLAFSRQQTLRPQVLQIPDVISEVSNLLKRLLGETVELVVNHGRNLGPVRADPGQLEQVVVNLAVNARDAMLAKNPRGGGTLTIETLSVPAHEVRAMDDEVLPVGDYTALRVSDTGTGIAQDALAHIWEPFFTTKEVGKGTGLGLSTVYGIIKQSGGYIFAESEAGKGATFTIYLPVHAAAEPAAQLSAAKAVQGDLWGTGTVLLVEDEAMVRAVAERALARQGYTVLTAENGEAALELLETSDKPDLLISDVVMPTMDGPTMVRHARKKYPDLKIIFMSGYAEEQLRKSIDIDKVAFLPKPFSVQQLAELARSVMTAK</sequence>
<dbReference type="InterPro" id="IPR001789">
    <property type="entry name" value="Sig_transdc_resp-reg_receiver"/>
</dbReference>
<gene>
    <name evidence="8" type="ORF">ABS767_14310</name>
</gene>
<evidence type="ECO:0000256" key="3">
    <source>
        <dbReference type="ARBA" id="ARBA00022553"/>
    </source>
</evidence>
<dbReference type="Pfam" id="PF00512">
    <property type="entry name" value="HisKA"/>
    <property type="match status" value="1"/>
</dbReference>
<evidence type="ECO:0000313" key="8">
    <source>
        <dbReference type="EMBL" id="MFL9842141.1"/>
    </source>
</evidence>
<dbReference type="Pfam" id="PF13188">
    <property type="entry name" value="PAS_8"/>
    <property type="match status" value="1"/>
</dbReference>
<dbReference type="PROSITE" id="PS50109">
    <property type="entry name" value="HIS_KIN"/>
    <property type="match status" value="1"/>
</dbReference>
<dbReference type="Pfam" id="PF02518">
    <property type="entry name" value="HATPase_c"/>
    <property type="match status" value="1"/>
</dbReference>
<evidence type="ECO:0000313" key="9">
    <source>
        <dbReference type="Proteomes" id="UP001629244"/>
    </source>
</evidence>
<dbReference type="InterPro" id="IPR035965">
    <property type="entry name" value="PAS-like_dom_sf"/>
</dbReference>
<dbReference type="EC" id="2.7.13.3" evidence="2"/>
<dbReference type="SUPFAM" id="SSF55785">
    <property type="entry name" value="PYP-like sensor domain (PAS domain)"/>
    <property type="match status" value="1"/>
</dbReference>
<dbReference type="RefSeq" id="WP_408079505.1">
    <property type="nucleotide sequence ID" value="NZ_JBELQC010000002.1"/>
</dbReference>
<comment type="catalytic activity">
    <reaction evidence="1">
        <text>ATP + protein L-histidine = ADP + protein N-phospho-L-histidine.</text>
        <dbReference type="EC" id="2.7.13.3"/>
    </reaction>
</comment>
<dbReference type="InterPro" id="IPR004358">
    <property type="entry name" value="Sig_transdc_His_kin-like_C"/>
</dbReference>
<proteinExistence type="predicted"/>
<evidence type="ECO:0000259" key="7">
    <source>
        <dbReference type="PROSITE" id="PS50110"/>
    </source>
</evidence>
<dbReference type="Gene3D" id="3.40.50.2300">
    <property type="match status" value="1"/>
</dbReference>